<gene>
    <name evidence="2" type="ORF">ACFPPC_16430</name>
</gene>
<evidence type="ECO:0000313" key="3">
    <source>
        <dbReference type="Proteomes" id="UP001596104"/>
    </source>
</evidence>
<reference evidence="3" key="1">
    <citation type="journal article" date="2019" name="Int. J. Syst. Evol. Microbiol.">
        <title>The Global Catalogue of Microorganisms (GCM) 10K type strain sequencing project: providing services to taxonomists for standard genome sequencing and annotation.</title>
        <authorList>
            <consortium name="The Broad Institute Genomics Platform"/>
            <consortium name="The Broad Institute Genome Sequencing Center for Infectious Disease"/>
            <person name="Wu L."/>
            <person name="Ma J."/>
        </authorList>
    </citation>
    <scope>NUCLEOTIDE SEQUENCE [LARGE SCALE GENOMIC DNA]</scope>
    <source>
        <strain evidence="3">CGMCC 1.16326</strain>
    </source>
</reference>
<accession>A0ABW0HCY9</accession>
<keyword evidence="3" id="KW-1185">Reference proteome</keyword>
<dbReference type="RefSeq" id="WP_377009416.1">
    <property type="nucleotide sequence ID" value="NZ_JBHSLV010000028.1"/>
</dbReference>
<feature type="region of interest" description="Disordered" evidence="1">
    <location>
        <begin position="1"/>
        <end position="26"/>
    </location>
</feature>
<proteinExistence type="predicted"/>
<name>A0ABW0HCY9_9HYPH</name>
<protein>
    <submittedName>
        <fullName evidence="2">Uncharacterized protein</fullName>
    </submittedName>
</protein>
<sequence length="114" mass="12823">MTEGIDDILGSQEPKQAARGHRWKRESRGPLHDLITKALPDFVDDGDSVANLHKLADALDLTYQGVYKWFRPGRKNQIAKNQVQRIVAMSEQQTSGGADFVPVKSADFWEFLPT</sequence>
<comment type="caution">
    <text evidence="2">The sequence shown here is derived from an EMBL/GenBank/DDBJ whole genome shotgun (WGS) entry which is preliminary data.</text>
</comment>
<evidence type="ECO:0000313" key="2">
    <source>
        <dbReference type="EMBL" id="MFC5394228.1"/>
    </source>
</evidence>
<dbReference type="Proteomes" id="UP001596104">
    <property type="component" value="Unassembled WGS sequence"/>
</dbReference>
<organism evidence="2 3">
    <name type="scientific">Bosea vestrisii</name>
    <dbReference type="NCBI Taxonomy" id="151416"/>
    <lineage>
        <taxon>Bacteria</taxon>
        <taxon>Pseudomonadati</taxon>
        <taxon>Pseudomonadota</taxon>
        <taxon>Alphaproteobacteria</taxon>
        <taxon>Hyphomicrobiales</taxon>
        <taxon>Boseaceae</taxon>
        <taxon>Bosea</taxon>
    </lineage>
</organism>
<evidence type="ECO:0000256" key="1">
    <source>
        <dbReference type="SAM" id="MobiDB-lite"/>
    </source>
</evidence>
<dbReference type="EMBL" id="JBHSLV010000028">
    <property type="protein sequence ID" value="MFC5394228.1"/>
    <property type="molecule type" value="Genomic_DNA"/>
</dbReference>